<sequence>MVDAIVSPLLEQLISFAVEEVKQRRKKKVCSCFPATCFGFKQIFIRHDIAVKIQEINEELDDIAIQKDKFKFVESASKGSEKPGRVQSTSLIDEEEICGRVDEKNELLSKLLCESSEQQKGLHIISIVGMGGIGKNTLAQLTSNHDEVKRKFDKILWVCVSDTFDEFRVAKAMVEALDGHESRLGKRFLLVLDDVWDGDYIKWKPFYHCLKNGLHESKILVTTRKGSVTSMMGSTDIISVKELTKE</sequence>
<reference evidence="3 4" key="1">
    <citation type="submission" date="2014-04" db="EMBL/GenBank/DDBJ databases">
        <authorList>
            <consortium name="International Citrus Genome Consortium"/>
            <person name="Gmitter F."/>
            <person name="Chen C."/>
            <person name="Farmerie W."/>
            <person name="Harkins T."/>
            <person name="Desany B."/>
            <person name="Mohiuddin M."/>
            <person name="Kodira C."/>
            <person name="Borodovsky M."/>
            <person name="Lomsadze A."/>
            <person name="Burns P."/>
            <person name="Jenkins J."/>
            <person name="Prochnik S."/>
            <person name="Shu S."/>
            <person name="Chapman J."/>
            <person name="Pitluck S."/>
            <person name="Schmutz J."/>
            <person name="Rokhsar D."/>
        </authorList>
    </citation>
    <scope>NUCLEOTIDE SEQUENCE</scope>
</reference>
<evidence type="ECO:0000313" key="3">
    <source>
        <dbReference type="EMBL" id="KDO44107.1"/>
    </source>
</evidence>
<dbReference type="STRING" id="2711.A0A067DYL3"/>
<gene>
    <name evidence="3" type="ORF">CISIN_1g045522mg</name>
</gene>
<evidence type="ECO:0000256" key="1">
    <source>
        <dbReference type="ARBA" id="ARBA00022821"/>
    </source>
</evidence>
<feature type="domain" description="NB-ARC" evidence="2">
    <location>
        <begin position="104"/>
        <end position="246"/>
    </location>
</feature>
<evidence type="ECO:0000313" key="4">
    <source>
        <dbReference type="Proteomes" id="UP000027120"/>
    </source>
</evidence>
<dbReference type="PANTHER" id="PTHR36766">
    <property type="entry name" value="PLANT BROAD-SPECTRUM MILDEW RESISTANCE PROTEIN RPW8"/>
    <property type="match status" value="1"/>
</dbReference>
<dbReference type="Pfam" id="PF00931">
    <property type="entry name" value="NB-ARC"/>
    <property type="match status" value="1"/>
</dbReference>
<dbReference type="InterPro" id="IPR002182">
    <property type="entry name" value="NB-ARC"/>
</dbReference>
<dbReference type="AlphaFoldDB" id="A0A067DYL3"/>
<organism evidence="3 4">
    <name type="scientific">Citrus sinensis</name>
    <name type="common">Sweet orange</name>
    <name type="synonym">Citrus aurantium var. sinensis</name>
    <dbReference type="NCBI Taxonomy" id="2711"/>
    <lineage>
        <taxon>Eukaryota</taxon>
        <taxon>Viridiplantae</taxon>
        <taxon>Streptophyta</taxon>
        <taxon>Embryophyta</taxon>
        <taxon>Tracheophyta</taxon>
        <taxon>Spermatophyta</taxon>
        <taxon>Magnoliopsida</taxon>
        <taxon>eudicotyledons</taxon>
        <taxon>Gunneridae</taxon>
        <taxon>Pentapetalae</taxon>
        <taxon>rosids</taxon>
        <taxon>malvids</taxon>
        <taxon>Sapindales</taxon>
        <taxon>Rutaceae</taxon>
        <taxon>Aurantioideae</taxon>
        <taxon>Citrus</taxon>
    </lineage>
</organism>
<dbReference type="EMBL" id="KK785329">
    <property type="protein sequence ID" value="KDO44107.1"/>
    <property type="molecule type" value="Genomic_DNA"/>
</dbReference>
<dbReference type="PRINTS" id="PR00364">
    <property type="entry name" value="DISEASERSIST"/>
</dbReference>
<keyword evidence="4" id="KW-1185">Reference proteome</keyword>
<dbReference type="InterPro" id="IPR027417">
    <property type="entry name" value="P-loop_NTPase"/>
</dbReference>
<dbReference type="Proteomes" id="UP000027120">
    <property type="component" value="Unassembled WGS sequence"/>
</dbReference>
<dbReference type="GO" id="GO:0006952">
    <property type="term" value="P:defense response"/>
    <property type="evidence" value="ECO:0007669"/>
    <property type="project" value="UniProtKB-KW"/>
</dbReference>
<protein>
    <recommendedName>
        <fullName evidence="2">NB-ARC domain-containing protein</fullName>
    </recommendedName>
</protein>
<keyword evidence="1" id="KW-0611">Plant defense</keyword>
<name>A0A067DYL3_CITSI</name>
<dbReference type="Gene3D" id="3.40.50.300">
    <property type="entry name" value="P-loop containing nucleotide triphosphate hydrolases"/>
    <property type="match status" value="1"/>
</dbReference>
<dbReference type="SUPFAM" id="SSF52540">
    <property type="entry name" value="P-loop containing nucleoside triphosphate hydrolases"/>
    <property type="match status" value="1"/>
</dbReference>
<evidence type="ECO:0000259" key="2">
    <source>
        <dbReference type="Pfam" id="PF00931"/>
    </source>
</evidence>
<dbReference type="PANTHER" id="PTHR36766:SF45">
    <property type="entry name" value="NB-ARC DOMAIN-CONTAINING PROTEIN"/>
    <property type="match status" value="1"/>
</dbReference>
<proteinExistence type="predicted"/>
<dbReference type="GO" id="GO:0043531">
    <property type="term" value="F:ADP binding"/>
    <property type="evidence" value="ECO:0007669"/>
    <property type="project" value="InterPro"/>
</dbReference>
<dbReference type="SMR" id="A0A067DYL3"/>
<accession>A0A067DYL3</accession>